<dbReference type="Proteomes" id="UP001565368">
    <property type="component" value="Unassembled WGS sequence"/>
</dbReference>
<sequence length="71" mass="7870">MSSFDTKLTLRSVINHRVINNQLELFCSWHERAAGTLVPAYEVDDTDGIVKQYLDSTESPPVALPNGTGYS</sequence>
<comment type="caution">
    <text evidence="1">The sequence shown here is derived from an EMBL/GenBank/DDBJ whole genome shotgun (WGS) entry which is preliminary data.</text>
</comment>
<dbReference type="RefSeq" id="XP_069209123.1">
    <property type="nucleotide sequence ID" value="XM_069354481.1"/>
</dbReference>
<proteinExistence type="predicted"/>
<evidence type="ECO:0000313" key="1">
    <source>
        <dbReference type="EMBL" id="KAL1409179.1"/>
    </source>
</evidence>
<gene>
    <name evidence="1" type="ORF">Q8F55_006009</name>
</gene>
<organism evidence="1 2">
    <name type="scientific">Vanrija albida</name>
    <dbReference type="NCBI Taxonomy" id="181172"/>
    <lineage>
        <taxon>Eukaryota</taxon>
        <taxon>Fungi</taxon>
        <taxon>Dikarya</taxon>
        <taxon>Basidiomycota</taxon>
        <taxon>Agaricomycotina</taxon>
        <taxon>Tremellomycetes</taxon>
        <taxon>Trichosporonales</taxon>
        <taxon>Trichosporonaceae</taxon>
        <taxon>Vanrija</taxon>
    </lineage>
</organism>
<dbReference type="GeneID" id="95987052"/>
<name>A0ABR3Q370_9TREE</name>
<protein>
    <submittedName>
        <fullName evidence="1">Uncharacterized protein</fullName>
    </submittedName>
</protein>
<evidence type="ECO:0000313" key="2">
    <source>
        <dbReference type="Proteomes" id="UP001565368"/>
    </source>
</evidence>
<reference evidence="1 2" key="1">
    <citation type="submission" date="2023-08" db="EMBL/GenBank/DDBJ databases">
        <title>Annotated Genome Sequence of Vanrija albida AlHP1.</title>
        <authorList>
            <person name="Herzog R."/>
        </authorList>
    </citation>
    <scope>NUCLEOTIDE SEQUENCE [LARGE SCALE GENOMIC DNA]</scope>
    <source>
        <strain evidence="1 2">AlHP1</strain>
    </source>
</reference>
<keyword evidence="2" id="KW-1185">Reference proteome</keyword>
<dbReference type="EMBL" id="JBBXJM010000004">
    <property type="protein sequence ID" value="KAL1409179.1"/>
    <property type="molecule type" value="Genomic_DNA"/>
</dbReference>
<accession>A0ABR3Q370</accession>